<proteinExistence type="predicted"/>
<gene>
    <name evidence="3" type="ORF">B0J15DRAFT_97102</name>
</gene>
<keyword evidence="4" id="KW-1185">Reference proteome</keyword>
<reference evidence="3" key="1">
    <citation type="journal article" date="2021" name="Nat. Commun.">
        <title>Genetic determinants of endophytism in the Arabidopsis root mycobiome.</title>
        <authorList>
            <person name="Mesny F."/>
            <person name="Miyauchi S."/>
            <person name="Thiergart T."/>
            <person name="Pickel B."/>
            <person name="Atanasova L."/>
            <person name="Karlsson M."/>
            <person name="Huettel B."/>
            <person name="Barry K.W."/>
            <person name="Haridas S."/>
            <person name="Chen C."/>
            <person name="Bauer D."/>
            <person name="Andreopoulos W."/>
            <person name="Pangilinan J."/>
            <person name="LaButti K."/>
            <person name="Riley R."/>
            <person name="Lipzen A."/>
            <person name="Clum A."/>
            <person name="Drula E."/>
            <person name="Henrissat B."/>
            <person name="Kohler A."/>
            <person name="Grigoriev I.V."/>
            <person name="Martin F.M."/>
            <person name="Hacquard S."/>
        </authorList>
    </citation>
    <scope>NUCLEOTIDE SEQUENCE</scope>
    <source>
        <strain evidence="3">FSSC 5 MPI-SDFR-AT-0091</strain>
    </source>
</reference>
<dbReference type="Proteomes" id="UP000736672">
    <property type="component" value="Unassembled WGS sequence"/>
</dbReference>
<feature type="region of interest" description="Disordered" evidence="1">
    <location>
        <begin position="91"/>
        <end position="113"/>
    </location>
</feature>
<dbReference type="EMBL" id="JAGTJS010000002">
    <property type="protein sequence ID" value="KAH7273332.1"/>
    <property type="molecule type" value="Genomic_DNA"/>
</dbReference>
<accession>A0A9P9L342</accession>
<comment type="caution">
    <text evidence="3">The sequence shown here is derived from an EMBL/GenBank/DDBJ whole genome shotgun (WGS) entry which is preliminary data.</text>
</comment>
<evidence type="ECO:0000313" key="3">
    <source>
        <dbReference type="EMBL" id="KAH7273332.1"/>
    </source>
</evidence>
<evidence type="ECO:0000256" key="1">
    <source>
        <dbReference type="SAM" id="MobiDB-lite"/>
    </source>
</evidence>
<evidence type="ECO:0000313" key="4">
    <source>
        <dbReference type="Proteomes" id="UP000736672"/>
    </source>
</evidence>
<evidence type="ECO:0008006" key="5">
    <source>
        <dbReference type="Google" id="ProtNLM"/>
    </source>
</evidence>
<sequence length="113" mass="12785">MVQSRFRRWRALGPCLSLLGPPLLHFPFLCCLPNRFTVAIGEETKTLKALGGCPRGSHIAHLDCFAFVPLFHAHNFVSDRMCRDRAEIGLSPRDSPMLRRRCPKEPCHEQGST</sequence>
<feature type="chain" id="PRO_5040306771" description="Secreted protein" evidence="2">
    <location>
        <begin position="26"/>
        <end position="113"/>
    </location>
</feature>
<feature type="signal peptide" evidence="2">
    <location>
        <begin position="1"/>
        <end position="25"/>
    </location>
</feature>
<name>A0A9P9L342_FUSSL</name>
<evidence type="ECO:0000256" key="2">
    <source>
        <dbReference type="SAM" id="SignalP"/>
    </source>
</evidence>
<feature type="compositionally biased region" description="Basic and acidic residues" evidence="1">
    <location>
        <begin position="103"/>
        <end position="113"/>
    </location>
</feature>
<keyword evidence="2" id="KW-0732">Signal</keyword>
<protein>
    <recommendedName>
        <fullName evidence="5">Secreted protein</fullName>
    </recommendedName>
</protein>
<organism evidence="3 4">
    <name type="scientific">Fusarium solani</name>
    <name type="common">Filamentous fungus</name>
    <dbReference type="NCBI Taxonomy" id="169388"/>
    <lineage>
        <taxon>Eukaryota</taxon>
        <taxon>Fungi</taxon>
        <taxon>Dikarya</taxon>
        <taxon>Ascomycota</taxon>
        <taxon>Pezizomycotina</taxon>
        <taxon>Sordariomycetes</taxon>
        <taxon>Hypocreomycetidae</taxon>
        <taxon>Hypocreales</taxon>
        <taxon>Nectriaceae</taxon>
        <taxon>Fusarium</taxon>
        <taxon>Fusarium solani species complex</taxon>
    </lineage>
</organism>
<dbReference type="AlphaFoldDB" id="A0A9P9L342"/>